<dbReference type="Proteomes" id="UP000289996">
    <property type="component" value="Unassembled WGS sequence"/>
</dbReference>
<dbReference type="AlphaFoldDB" id="A0A660DZL8"/>
<protein>
    <submittedName>
        <fullName evidence="2">Alpha/beta hydrolase [Lactobacillus alimentarius DSM]</fullName>
    </submittedName>
</protein>
<gene>
    <name evidence="2" type="ORF">MUDAN_MDHGFNIF_03259</name>
</gene>
<proteinExistence type="predicted"/>
<dbReference type="RefSeq" id="WP_130846102.1">
    <property type="nucleotide sequence ID" value="NZ_BJDY01000001.1"/>
</dbReference>
<sequence length="241" mass="26283">MKRRTKVLWSLLVVILLALGIGYGTVKSKIHQPSVAATTALKTATRTTSKYTFFKGDGKHKQPAVIFYPGALVEPGSYSIWAHQLAQKGYNVYVMHFPLDLAVLAGNQANAVPTKVRHNYVIGGHSLGGVMASRYAAKHTSGLKGVFYLASYPDKKGRLDQTNVKGLSVTGSRDGVLNWSSYRKSKTYLPKSTQFVTLKGGNHGGFGSYGHQKGDRQATISQAKQQRLISTTLAKWLAQLN</sequence>
<keyword evidence="3" id="KW-1185">Reference proteome</keyword>
<evidence type="ECO:0000259" key="1">
    <source>
        <dbReference type="Pfam" id="PF12695"/>
    </source>
</evidence>
<dbReference type="GO" id="GO:0016787">
    <property type="term" value="F:hydrolase activity"/>
    <property type="evidence" value="ECO:0007669"/>
    <property type="project" value="UniProtKB-KW"/>
</dbReference>
<dbReference type="Gene3D" id="3.40.50.1820">
    <property type="entry name" value="alpha/beta hydrolase"/>
    <property type="match status" value="1"/>
</dbReference>
<organism evidence="2 3">
    <name type="scientific">Lactiplantibacillus mudanjiangensis</name>
    <dbReference type="NCBI Taxonomy" id="1296538"/>
    <lineage>
        <taxon>Bacteria</taxon>
        <taxon>Bacillati</taxon>
        <taxon>Bacillota</taxon>
        <taxon>Bacilli</taxon>
        <taxon>Lactobacillales</taxon>
        <taxon>Lactobacillaceae</taxon>
        <taxon>Lactiplantibacillus</taxon>
    </lineage>
</organism>
<accession>A0A660DZL8</accession>
<evidence type="ECO:0000313" key="2">
    <source>
        <dbReference type="EMBL" id="VDG28854.1"/>
    </source>
</evidence>
<name>A0A660DZL8_9LACO</name>
<dbReference type="EMBL" id="UYIG01000125">
    <property type="protein sequence ID" value="VDG28854.1"/>
    <property type="molecule type" value="Genomic_DNA"/>
</dbReference>
<keyword evidence="2" id="KW-0378">Hydrolase</keyword>
<feature type="domain" description="Alpha/beta hydrolase fold-5" evidence="1">
    <location>
        <begin position="64"/>
        <end position="226"/>
    </location>
</feature>
<dbReference type="Pfam" id="PF12695">
    <property type="entry name" value="Abhydrolase_5"/>
    <property type="match status" value="1"/>
</dbReference>
<dbReference type="OrthoDB" id="9780932at2"/>
<dbReference type="SUPFAM" id="SSF53474">
    <property type="entry name" value="alpha/beta-Hydrolases"/>
    <property type="match status" value="1"/>
</dbReference>
<evidence type="ECO:0000313" key="3">
    <source>
        <dbReference type="Proteomes" id="UP000289996"/>
    </source>
</evidence>
<reference evidence="2 3" key="1">
    <citation type="submission" date="2018-11" db="EMBL/GenBank/DDBJ databases">
        <authorList>
            <person name="Wuyts S."/>
        </authorList>
    </citation>
    <scope>NUCLEOTIDE SEQUENCE [LARGE SCALE GENOMIC DNA]</scope>
    <source>
        <strain evidence="2">Lactobacillus mudanjiangensis AMBF249</strain>
    </source>
</reference>
<dbReference type="InterPro" id="IPR029058">
    <property type="entry name" value="AB_hydrolase_fold"/>
</dbReference>
<dbReference type="InterPro" id="IPR029059">
    <property type="entry name" value="AB_hydrolase_5"/>
</dbReference>